<evidence type="ECO:0000313" key="10">
    <source>
        <dbReference type="EMBL" id="AZI32300.1"/>
    </source>
</evidence>
<evidence type="ECO:0000256" key="8">
    <source>
        <dbReference type="SAM" id="Coils"/>
    </source>
</evidence>
<evidence type="ECO:0000256" key="6">
    <source>
        <dbReference type="ARBA" id="ARBA00023136"/>
    </source>
</evidence>
<dbReference type="PANTHER" id="PTHR30026">
    <property type="entry name" value="OUTER MEMBRANE PROTEIN TOLC"/>
    <property type="match status" value="1"/>
</dbReference>
<dbReference type="GO" id="GO:0015288">
    <property type="term" value="F:porin activity"/>
    <property type="evidence" value="ECO:0007669"/>
    <property type="project" value="TreeGrafter"/>
</dbReference>
<keyword evidence="8" id="KW-0175">Coiled coil</keyword>
<keyword evidence="9" id="KW-0732">Signal</keyword>
<dbReference type="Gene3D" id="1.20.1600.10">
    <property type="entry name" value="Outer membrane efflux proteins (OEP)"/>
    <property type="match status" value="1"/>
</dbReference>
<reference evidence="11" key="1">
    <citation type="submission" date="2018-11" db="EMBL/GenBank/DDBJ databases">
        <title>Proposal to divide the Flavobacteriaceae and reorganize its genera based on Amino Acid Identity values calculated from whole genome sequences.</title>
        <authorList>
            <person name="Nicholson A.C."/>
            <person name="Gulvik C.A."/>
            <person name="Whitney A.M."/>
            <person name="Humrighouse B.W."/>
            <person name="Bell M."/>
            <person name="Holmes B."/>
            <person name="Steigerwalt A.G."/>
            <person name="Villarma A."/>
            <person name="Sheth M."/>
            <person name="Batra D."/>
            <person name="Pryor J."/>
            <person name="Bernardet J.-F."/>
            <person name="Hugo C."/>
            <person name="Kampfer P."/>
            <person name="Newman J.D."/>
            <person name="McQuiston J.R."/>
        </authorList>
    </citation>
    <scope>NUCLEOTIDE SEQUENCE [LARGE SCALE GENOMIC DNA]</scope>
    <source>
        <strain evidence="11">G0081</strain>
    </source>
</reference>
<dbReference type="InterPro" id="IPR051906">
    <property type="entry name" value="TolC-like"/>
</dbReference>
<dbReference type="InterPro" id="IPR003423">
    <property type="entry name" value="OMP_efflux"/>
</dbReference>
<keyword evidence="7" id="KW-0998">Cell outer membrane</keyword>
<feature type="signal peptide" evidence="9">
    <location>
        <begin position="1"/>
        <end position="21"/>
    </location>
</feature>
<dbReference type="SUPFAM" id="SSF56954">
    <property type="entry name" value="Outer membrane efflux proteins (OEP)"/>
    <property type="match status" value="1"/>
</dbReference>
<evidence type="ECO:0000256" key="9">
    <source>
        <dbReference type="SAM" id="SignalP"/>
    </source>
</evidence>
<dbReference type="KEGG" id="ccas:EIB73_03480"/>
<keyword evidence="4" id="KW-1134">Transmembrane beta strand</keyword>
<keyword evidence="5" id="KW-0812">Transmembrane</keyword>
<dbReference type="PANTHER" id="PTHR30026:SF20">
    <property type="entry name" value="OUTER MEMBRANE PROTEIN TOLC"/>
    <property type="match status" value="1"/>
</dbReference>
<comment type="similarity">
    <text evidence="2">Belongs to the outer membrane factor (OMF) (TC 1.B.17) family.</text>
</comment>
<evidence type="ECO:0000256" key="3">
    <source>
        <dbReference type="ARBA" id="ARBA00022448"/>
    </source>
</evidence>
<evidence type="ECO:0000256" key="7">
    <source>
        <dbReference type="ARBA" id="ARBA00023237"/>
    </source>
</evidence>
<dbReference type="GO" id="GO:1990281">
    <property type="term" value="C:efflux pump complex"/>
    <property type="evidence" value="ECO:0007669"/>
    <property type="project" value="TreeGrafter"/>
</dbReference>
<protein>
    <submittedName>
        <fullName evidence="10">TolC family protein</fullName>
    </submittedName>
</protein>
<dbReference type="GO" id="GO:0009279">
    <property type="term" value="C:cell outer membrane"/>
    <property type="evidence" value="ECO:0007669"/>
    <property type="project" value="UniProtKB-SubCell"/>
</dbReference>
<keyword evidence="3" id="KW-0813">Transport</keyword>
<gene>
    <name evidence="10" type="ORF">EIB73_03480</name>
</gene>
<accession>A0A3G8XFY8</accession>
<evidence type="ECO:0000256" key="4">
    <source>
        <dbReference type="ARBA" id="ARBA00022452"/>
    </source>
</evidence>
<keyword evidence="6" id="KW-0472">Membrane</keyword>
<feature type="coiled-coil region" evidence="8">
    <location>
        <begin position="358"/>
        <end position="448"/>
    </location>
</feature>
<dbReference type="OrthoDB" id="1674454at2"/>
<dbReference type="AlphaFoldDB" id="A0A3G8XFY8"/>
<organism evidence="10 11">
    <name type="scientific">Kaistella carnis</name>
    <dbReference type="NCBI Taxonomy" id="1241979"/>
    <lineage>
        <taxon>Bacteria</taxon>
        <taxon>Pseudomonadati</taxon>
        <taxon>Bacteroidota</taxon>
        <taxon>Flavobacteriia</taxon>
        <taxon>Flavobacteriales</taxon>
        <taxon>Weeksellaceae</taxon>
        <taxon>Chryseobacterium group</taxon>
        <taxon>Kaistella</taxon>
    </lineage>
</organism>
<evidence type="ECO:0000313" key="11">
    <source>
        <dbReference type="Proteomes" id="UP000270185"/>
    </source>
</evidence>
<dbReference type="Pfam" id="PF02321">
    <property type="entry name" value="OEP"/>
    <property type="match status" value="1"/>
</dbReference>
<proteinExistence type="inferred from homology"/>
<sequence>MKTLKNNLAKLLVFFPLVFSAQQAPTLQELIDSALVNDGTLTQQTLENKYTQLDDQKLKDVFLPKVEVTGKAGYLYTSARLNSPEISLPALPPIFPGAVIPEGQLSNNLNISGISTMAKAEASVLLYSGGKVKYLKEANREKNISENLLMQKSRDEIITEISKAYDQMALVQESKKVLDEAKKRLDINKKTADKALGYGLITPYDHKKIELAQATLDSKLVEYEGKKELLITQIEILTGIERERIALIQPQLQAISYEVLDRNIENRVEIQALDHGIKATDYKIKAEERWWVPKVQAQTSVSYIGLFNGNIATSKELLPNSGKKLDFNPSNLNVLPLVQAGVGFKWDVFDGNEGKHLVEKAKIEKEILENKKRDASKKLNLNLANNQTNYTIANAQIKLKEKAREIAKQGLEQVEKEFRYGTKTSAALIEAENDLQNAELEYQNAIFNQRRSAIELMKSTQNLQIEKL</sequence>
<dbReference type="EMBL" id="CP034159">
    <property type="protein sequence ID" value="AZI32300.1"/>
    <property type="molecule type" value="Genomic_DNA"/>
</dbReference>
<keyword evidence="11" id="KW-1185">Reference proteome</keyword>
<dbReference type="RefSeq" id="WP_125022674.1">
    <property type="nucleotide sequence ID" value="NZ_CP034159.1"/>
</dbReference>
<dbReference type="Proteomes" id="UP000270185">
    <property type="component" value="Chromosome"/>
</dbReference>
<evidence type="ECO:0000256" key="2">
    <source>
        <dbReference type="ARBA" id="ARBA00007613"/>
    </source>
</evidence>
<name>A0A3G8XFY8_9FLAO</name>
<evidence type="ECO:0000256" key="1">
    <source>
        <dbReference type="ARBA" id="ARBA00004442"/>
    </source>
</evidence>
<evidence type="ECO:0000256" key="5">
    <source>
        <dbReference type="ARBA" id="ARBA00022692"/>
    </source>
</evidence>
<dbReference type="GO" id="GO:0015562">
    <property type="term" value="F:efflux transmembrane transporter activity"/>
    <property type="evidence" value="ECO:0007669"/>
    <property type="project" value="InterPro"/>
</dbReference>
<feature type="chain" id="PRO_5018332542" evidence="9">
    <location>
        <begin position="22"/>
        <end position="468"/>
    </location>
</feature>
<comment type="subcellular location">
    <subcellularLocation>
        <location evidence="1">Cell outer membrane</location>
    </subcellularLocation>
</comment>